<dbReference type="KEGG" id="bspl:114861583"/>
<dbReference type="RefSeq" id="XP_029016819.1">
    <property type="nucleotide sequence ID" value="XM_029160986.3"/>
</dbReference>
<protein>
    <submittedName>
        <fullName evidence="6">Interleukin-17 receptor E-like isoform X1</fullName>
    </submittedName>
</protein>
<dbReference type="AlphaFoldDB" id="A0A6P7NGN4"/>
<proteinExistence type="predicted"/>
<accession>A0A6P7NGN4</accession>
<sequence>MILWIVLLMSHCCFSLNRAAAESTTLERIKKCATRCSQGLQCKPKANGLFPRPCQKPAEVLNASSVFHNISFSTVMSCQGRQKCSLHLRIKTLLQLSESIHGVSICTATIGMMNSCRTFVFAKASRQKMAGLQVEVENDCTDISPNQQVQVTVKTVPNYCDVTWTGTYDAPGCFSGDLRRHVPECITGRLSYDADTERREMIVNVSDMLEDSNYYVRLCRKDFICIGTEAIKLINKEEPVKSAVLPYSRPLPCLCIEGWSAVADAPRVQVCPFKDRLEELWSGVTFDPLEQTLSWEPACPVTAVVTLCHKGEDGVCVALPHASRNVSRDKMTFAKVDPHPQLCIKFTVGSQSWTSCPFAQLSFKAWELVVSGKQGHEAVKMLAHTDATFSVGQCVNSAESGSCHIAETHSLHVERNKAVALNLTLCKACLQVKRVDVNYAVPVTHCFDQCNQSVPNEKLSTIPHLFDLTWLIVAAAACISGVIIVTLVLHIVLTVHQRRRQKRRGNKKGPTANTVASALQTQTHLHEGILIPDSPQCGNAEKAVLISK</sequence>
<dbReference type="InParanoid" id="A0A6P7NGN4"/>
<feature type="transmembrane region" description="Helical" evidence="2">
    <location>
        <begin position="468"/>
        <end position="495"/>
    </location>
</feature>
<evidence type="ECO:0000313" key="6">
    <source>
        <dbReference type="RefSeq" id="XP_029016819.1"/>
    </source>
</evidence>
<evidence type="ECO:0000256" key="2">
    <source>
        <dbReference type="SAM" id="Phobius"/>
    </source>
</evidence>
<feature type="domain" description="Interleukin-17 receptor C/E N-terminal" evidence="4">
    <location>
        <begin position="133"/>
        <end position="377"/>
    </location>
</feature>
<dbReference type="PANTHER" id="PTHR15583">
    <property type="entry name" value="INTERLEUKIN-17 RECEPTOR"/>
    <property type="match status" value="1"/>
</dbReference>
<dbReference type="PANTHER" id="PTHR15583:SF10">
    <property type="entry name" value="INTERLEUKIN-17 RECEPTOR E-LIKE-RELATED"/>
    <property type="match status" value="1"/>
</dbReference>
<dbReference type="InterPro" id="IPR027841">
    <property type="entry name" value="IL-17_rcpt_C/E_N"/>
</dbReference>
<evidence type="ECO:0000256" key="1">
    <source>
        <dbReference type="ARBA" id="ARBA00022729"/>
    </source>
</evidence>
<dbReference type="GO" id="GO:0030368">
    <property type="term" value="F:interleukin-17 receptor activity"/>
    <property type="evidence" value="ECO:0007669"/>
    <property type="project" value="InterPro"/>
</dbReference>
<feature type="chain" id="PRO_5027848310" evidence="3">
    <location>
        <begin position="22"/>
        <end position="548"/>
    </location>
</feature>
<dbReference type="GeneID" id="114861583"/>
<dbReference type="InterPro" id="IPR039465">
    <property type="entry name" value="IL-17_rcpt-like"/>
</dbReference>
<name>A0A6P7NGN4_BETSP</name>
<evidence type="ECO:0000313" key="5">
    <source>
        <dbReference type="Proteomes" id="UP000515150"/>
    </source>
</evidence>
<dbReference type="Pfam" id="PF15037">
    <property type="entry name" value="IL17_R_N"/>
    <property type="match status" value="1"/>
</dbReference>
<evidence type="ECO:0000259" key="4">
    <source>
        <dbReference type="Pfam" id="PF15037"/>
    </source>
</evidence>
<gene>
    <name evidence="6" type="primary">il17rel</name>
</gene>
<keyword evidence="5" id="KW-1185">Reference proteome</keyword>
<dbReference type="Proteomes" id="UP000515150">
    <property type="component" value="Chromosome 9"/>
</dbReference>
<reference evidence="6" key="1">
    <citation type="submission" date="2025-08" db="UniProtKB">
        <authorList>
            <consortium name="RefSeq"/>
        </authorList>
    </citation>
    <scope>IDENTIFICATION</scope>
</reference>
<keyword evidence="2" id="KW-0472">Membrane</keyword>
<dbReference type="OrthoDB" id="9877324at2759"/>
<organism evidence="5 6">
    <name type="scientific">Betta splendens</name>
    <name type="common">Siamese fighting fish</name>
    <dbReference type="NCBI Taxonomy" id="158456"/>
    <lineage>
        <taxon>Eukaryota</taxon>
        <taxon>Metazoa</taxon>
        <taxon>Chordata</taxon>
        <taxon>Craniata</taxon>
        <taxon>Vertebrata</taxon>
        <taxon>Euteleostomi</taxon>
        <taxon>Actinopterygii</taxon>
        <taxon>Neopterygii</taxon>
        <taxon>Teleostei</taxon>
        <taxon>Neoteleostei</taxon>
        <taxon>Acanthomorphata</taxon>
        <taxon>Anabantaria</taxon>
        <taxon>Anabantiformes</taxon>
        <taxon>Anabantoidei</taxon>
        <taxon>Osphronemidae</taxon>
        <taxon>Betta</taxon>
    </lineage>
</organism>
<dbReference type="CTD" id="400935"/>
<keyword evidence="1 3" id="KW-0732">Signal</keyword>
<keyword evidence="2" id="KW-0812">Transmembrane</keyword>
<evidence type="ECO:0000256" key="3">
    <source>
        <dbReference type="SAM" id="SignalP"/>
    </source>
</evidence>
<keyword evidence="2" id="KW-1133">Transmembrane helix</keyword>
<feature type="signal peptide" evidence="3">
    <location>
        <begin position="1"/>
        <end position="21"/>
    </location>
</feature>